<proteinExistence type="predicted"/>
<protein>
    <submittedName>
        <fullName evidence="2">Uncharacterized protein</fullName>
    </submittedName>
</protein>
<feature type="non-terminal residue" evidence="2">
    <location>
        <position position="1"/>
    </location>
</feature>
<sequence>QQYPSTYLDFLTDRDERTPDPGVDRHPLNKERYGDTDAHWHAQESYLTPTNSSNTLVAIDMDKFCLKLPFKYDFGLLVQQVSSLCSDKISIGISL</sequence>
<accession>A0A0L0F558</accession>
<feature type="region of interest" description="Disordered" evidence="1">
    <location>
        <begin position="11"/>
        <end position="32"/>
    </location>
</feature>
<evidence type="ECO:0000313" key="3">
    <source>
        <dbReference type="Proteomes" id="UP000054560"/>
    </source>
</evidence>
<gene>
    <name evidence="2" type="ORF">SARC_15724</name>
</gene>
<dbReference type="AlphaFoldDB" id="A0A0L0F558"/>
<dbReference type="EMBL" id="KQ248219">
    <property type="protein sequence ID" value="KNC71734.1"/>
    <property type="molecule type" value="Genomic_DNA"/>
</dbReference>
<dbReference type="GeneID" id="25916228"/>
<evidence type="ECO:0000313" key="2">
    <source>
        <dbReference type="EMBL" id="KNC71734.1"/>
    </source>
</evidence>
<reference evidence="2 3" key="1">
    <citation type="submission" date="2011-02" db="EMBL/GenBank/DDBJ databases">
        <title>The Genome Sequence of Sphaeroforma arctica JP610.</title>
        <authorList>
            <consortium name="The Broad Institute Genome Sequencing Platform"/>
            <person name="Russ C."/>
            <person name="Cuomo C."/>
            <person name="Young S.K."/>
            <person name="Zeng Q."/>
            <person name="Gargeya S."/>
            <person name="Alvarado L."/>
            <person name="Berlin A."/>
            <person name="Chapman S.B."/>
            <person name="Chen Z."/>
            <person name="Freedman E."/>
            <person name="Gellesch M."/>
            <person name="Goldberg J."/>
            <person name="Griggs A."/>
            <person name="Gujja S."/>
            <person name="Heilman E."/>
            <person name="Heiman D."/>
            <person name="Howarth C."/>
            <person name="Mehta T."/>
            <person name="Neiman D."/>
            <person name="Pearson M."/>
            <person name="Roberts A."/>
            <person name="Saif S."/>
            <person name="Shea T."/>
            <person name="Shenoy N."/>
            <person name="Sisk P."/>
            <person name="Stolte C."/>
            <person name="Sykes S."/>
            <person name="White J."/>
            <person name="Yandava C."/>
            <person name="Burger G."/>
            <person name="Gray M.W."/>
            <person name="Holland P.W.H."/>
            <person name="King N."/>
            <person name="Lang F.B.F."/>
            <person name="Roger A.J."/>
            <person name="Ruiz-Trillo I."/>
            <person name="Haas B."/>
            <person name="Nusbaum C."/>
            <person name="Birren B."/>
        </authorList>
    </citation>
    <scope>NUCLEOTIDE SEQUENCE [LARGE SCALE GENOMIC DNA]</scope>
    <source>
        <strain evidence="2 3">JP610</strain>
    </source>
</reference>
<dbReference type="Proteomes" id="UP000054560">
    <property type="component" value="Unassembled WGS sequence"/>
</dbReference>
<keyword evidence="3" id="KW-1185">Reference proteome</keyword>
<evidence type="ECO:0000256" key="1">
    <source>
        <dbReference type="SAM" id="MobiDB-lite"/>
    </source>
</evidence>
<dbReference type="RefSeq" id="XP_014145636.1">
    <property type="nucleotide sequence ID" value="XM_014290161.1"/>
</dbReference>
<name>A0A0L0F558_9EUKA</name>
<organism evidence="2 3">
    <name type="scientific">Sphaeroforma arctica JP610</name>
    <dbReference type="NCBI Taxonomy" id="667725"/>
    <lineage>
        <taxon>Eukaryota</taxon>
        <taxon>Ichthyosporea</taxon>
        <taxon>Ichthyophonida</taxon>
        <taxon>Sphaeroforma</taxon>
    </lineage>
</organism>